<accession>A0A1G2UVH1</accession>
<dbReference type="AlphaFoldDB" id="A0A1G2UVH1"/>
<dbReference type="PANTHER" id="PTHR47396">
    <property type="entry name" value="TYPE I RESTRICTION ENZYME ECOKI R PROTEIN"/>
    <property type="match status" value="1"/>
</dbReference>
<dbReference type="SMART" id="SM00487">
    <property type="entry name" value="DEXDc"/>
    <property type="match status" value="1"/>
</dbReference>
<comment type="caution">
    <text evidence="2">The sequence shown here is derived from an EMBL/GenBank/DDBJ whole genome shotgun (WGS) entry which is preliminary data.</text>
</comment>
<dbReference type="GO" id="GO:0003677">
    <property type="term" value="F:DNA binding"/>
    <property type="evidence" value="ECO:0007669"/>
    <property type="project" value="InterPro"/>
</dbReference>
<dbReference type="InterPro" id="IPR006935">
    <property type="entry name" value="Helicase/UvrB_N"/>
</dbReference>
<feature type="domain" description="Helicase ATP-binding" evidence="1">
    <location>
        <begin position="34"/>
        <end position="270"/>
    </location>
</feature>
<dbReference type="Pfam" id="PF04851">
    <property type="entry name" value="ResIII"/>
    <property type="match status" value="1"/>
</dbReference>
<dbReference type="PANTHER" id="PTHR47396:SF1">
    <property type="entry name" value="ATP-DEPENDENT HELICASE IRC3-RELATED"/>
    <property type="match status" value="1"/>
</dbReference>
<dbReference type="SUPFAM" id="SSF52540">
    <property type="entry name" value="P-loop containing nucleoside triphosphate hydrolases"/>
    <property type="match status" value="2"/>
</dbReference>
<name>A0A1G2UVH1_9BACT</name>
<evidence type="ECO:0000259" key="1">
    <source>
        <dbReference type="SMART" id="SM00487"/>
    </source>
</evidence>
<dbReference type="GO" id="GO:0005524">
    <property type="term" value="F:ATP binding"/>
    <property type="evidence" value="ECO:0007669"/>
    <property type="project" value="InterPro"/>
</dbReference>
<evidence type="ECO:0000313" key="2">
    <source>
        <dbReference type="EMBL" id="OHB13242.1"/>
    </source>
</evidence>
<dbReference type="EMBL" id="MHWR01000020">
    <property type="protein sequence ID" value="OHB13242.1"/>
    <property type="molecule type" value="Genomic_DNA"/>
</dbReference>
<proteinExistence type="predicted"/>
<dbReference type="GO" id="GO:0005829">
    <property type="term" value="C:cytosol"/>
    <property type="evidence" value="ECO:0007669"/>
    <property type="project" value="TreeGrafter"/>
</dbReference>
<dbReference type="Gene3D" id="3.40.50.300">
    <property type="entry name" value="P-loop containing nucleotide triphosphate hydrolases"/>
    <property type="match status" value="2"/>
</dbReference>
<dbReference type="GO" id="GO:0016787">
    <property type="term" value="F:hydrolase activity"/>
    <property type="evidence" value="ECO:0007669"/>
    <property type="project" value="InterPro"/>
</dbReference>
<dbReference type="CDD" id="cd18785">
    <property type="entry name" value="SF2_C"/>
    <property type="match status" value="1"/>
</dbReference>
<reference evidence="2 3" key="1">
    <citation type="journal article" date="2016" name="Nat. Commun.">
        <title>Thousands of microbial genomes shed light on interconnected biogeochemical processes in an aquifer system.</title>
        <authorList>
            <person name="Anantharaman K."/>
            <person name="Brown C.T."/>
            <person name="Hug L.A."/>
            <person name="Sharon I."/>
            <person name="Castelle C.J."/>
            <person name="Probst A.J."/>
            <person name="Thomas B.C."/>
            <person name="Singh A."/>
            <person name="Wilkins M.J."/>
            <person name="Karaoz U."/>
            <person name="Brodie E.L."/>
            <person name="Williams K.H."/>
            <person name="Hubbard S.S."/>
            <person name="Banfield J.F."/>
        </authorList>
    </citation>
    <scope>NUCLEOTIDE SEQUENCE [LARGE SCALE GENOMIC DNA]</scope>
</reference>
<evidence type="ECO:0000313" key="3">
    <source>
        <dbReference type="Proteomes" id="UP000177154"/>
    </source>
</evidence>
<organism evidence="2 3">
    <name type="scientific">Candidatus Zambryskibacteria bacterium RIFCSPLOWO2_12_39_8</name>
    <dbReference type="NCBI Taxonomy" id="1802774"/>
    <lineage>
        <taxon>Bacteria</taxon>
        <taxon>Candidatus Zambryskiibacteriota</taxon>
    </lineage>
</organism>
<dbReference type="Proteomes" id="UP000177154">
    <property type="component" value="Unassembled WGS sequence"/>
</dbReference>
<sequence>MLYDEFNSHKNFSGADVFKNKALEKPEVLKNLNPAFSVREYQKEALGRFYYYCEEYHQKQKPIHLMFNMATGSGKTLIMAANLLYFYQKGYRNFIFFTRLGNIIQKTKANFLDPNSKKYLFADKITLGGQEIKIKEVDNFEGVNNDDINIIFSTTALLHSRFNFARENVLTYEDFDDKKIVLIADEAHNLSAETNNRHTQTEEEDRRNWENTVMRILNANSQKENALLEFTATARLEQEYPEILEKYKDKAIYRYDLKEYRLDGFSKDVRTLQINAPIMERVLSAVIISQYRRKVAEKYKIALKPVVMFKANRVSIPKEGISKEHNPQIVVSSIFKEAFHKLISELGEKHLKQQAVIKDVTLQKAFQFFNEQKITLADLVSEIKSDFAPEKCLTVDEDKDLEQKQILLNSLEDQNNEIRAIFATEKLNEGWDVLNLFDIVRLYDTRSEYKSKKGKERKPGKTTVQEAQLIGRGARYCPFTIGEFTDAYSRKFDNDQENELRILEQLYYHSMHNPDYISELTKVLVKDGIVPERTIKIEIKIKSDFKNSDFWKKGYIFLNSRKENLGKDVFALSDAKAEFDHNAEINIFQLPTREAIEKDLFVAGVGVGVKVKIEIRDYKIVDLGKHIVRTALAKMPAGRFDDLKKIFGNIESISDFISNEKYLGGIKIKVKGTSEQMENLLQVEKLDIAGFVIDKVLEIAGKERKEYYGTKEFKAHLIQKIFENDKVLQLDSESPRAQNMRDFDFTTREWLAQNEIWGTSEEESFLRFIDEAVTKLKKKYQDIALLRNEQFFKIYNFGDGEPFYPDFVLFLTDKKTKQEVMYQIFVEPKGDQFLDAQNTFEQSKESWKQKLLIEIEKNHTVDLKLENKDFRLIGLPFFNEGQVNNALREKFEEVFERQLLS</sequence>
<dbReference type="InterPro" id="IPR014001">
    <property type="entry name" value="Helicase_ATP-bd"/>
</dbReference>
<gene>
    <name evidence="2" type="ORF">A2Y49_01550</name>
</gene>
<protein>
    <recommendedName>
        <fullName evidence="1">Helicase ATP-binding domain-containing protein</fullName>
    </recommendedName>
</protein>
<dbReference type="InterPro" id="IPR027417">
    <property type="entry name" value="P-loop_NTPase"/>
</dbReference>
<dbReference type="InterPro" id="IPR050742">
    <property type="entry name" value="Helicase_Restrict-Modif_Enz"/>
</dbReference>